<proteinExistence type="predicted"/>
<reference evidence="1 2" key="1">
    <citation type="submission" date="2024-06" db="EMBL/GenBank/DDBJ databases">
        <title>A chromosome level genome sequence of Diviner's sage (Salvia divinorum).</title>
        <authorList>
            <person name="Ford S.A."/>
            <person name="Ro D.-K."/>
            <person name="Ness R.W."/>
            <person name="Phillips M.A."/>
        </authorList>
    </citation>
    <scope>NUCLEOTIDE SEQUENCE [LARGE SCALE GENOMIC DNA]</scope>
    <source>
        <strain evidence="1">SAF-2024a</strain>
        <tissue evidence="1">Leaf</tissue>
    </source>
</reference>
<gene>
    <name evidence="1" type="ORF">AAHA92_06446</name>
</gene>
<sequence length="233" mass="27106">MKMNEILSIEDVNNCSLFVVEDENYVSIHCTLWGEYVDSFLNQRDFNLKMVPIVLVQFFKPTLFNGVIRCGTVYNASKVLLNKDVDVINRFRERIKNDDSFMKELPVALKSGKREVVDEIEGNLKSIETLFYLELLNGQDGNYWICARVESVNCYGDWYMLKFEVFDGTSTAQLVLWDKECVHILQKKAAEVNFREVLSPNTVPKEIEELVTGKIFLFKIFLRKEDDFLSLKP</sequence>
<keyword evidence="2" id="KW-1185">Reference proteome</keyword>
<comment type="caution">
    <text evidence="1">The sequence shown here is derived from an EMBL/GenBank/DDBJ whole genome shotgun (WGS) entry which is preliminary data.</text>
</comment>
<evidence type="ECO:0000313" key="2">
    <source>
        <dbReference type="Proteomes" id="UP001567538"/>
    </source>
</evidence>
<protein>
    <submittedName>
        <fullName evidence="1">Uncharacterized protein</fullName>
    </submittedName>
</protein>
<dbReference type="Gene3D" id="2.40.50.140">
    <property type="entry name" value="Nucleic acid-binding proteins"/>
    <property type="match status" value="2"/>
</dbReference>
<accession>A0ABD1I9N9</accession>
<dbReference type="InterPro" id="IPR012340">
    <property type="entry name" value="NA-bd_OB-fold"/>
</dbReference>
<dbReference type="EMBL" id="JBEAFC010000003">
    <property type="protein sequence ID" value="KAL1564041.1"/>
    <property type="molecule type" value="Genomic_DNA"/>
</dbReference>
<dbReference type="Proteomes" id="UP001567538">
    <property type="component" value="Unassembled WGS sequence"/>
</dbReference>
<dbReference type="AlphaFoldDB" id="A0ABD1I9N9"/>
<name>A0ABD1I9N9_SALDI</name>
<dbReference type="SUPFAM" id="SSF50249">
    <property type="entry name" value="Nucleic acid-binding proteins"/>
    <property type="match status" value="2"/>
</dbReference>
<evidence type="ECO:0000313" key="1">
    <source>
        <dbReference type="EMBL" id="KAL1564041.1"/>
    </source>
</evidence>
<organism evidence="1 2">
    <name type="scientific">Salvia divinorum</name>
    <name type="common">Maria pastora</name>
    <name type="synonym">Diviner's sage</name>
    <dbReference type="NCBI Taxonomy" id="28513"/>
    <lineage>
        <taxon>Eukaryota</taxon>
        <taxon>Viridiplantae</taxon>
        <taxon>Streptophyta</taxon>
        <taxon>Embryophyta</taxon>
        <taxon>Tracheophyta</taxon>
        <taxon>Spermatophyta</taxon>
        <taxon>Magnoliopsida</taxon>
        <taxon>eudicotyledons</taxon>
        <taxon>Gunneridae</taxon>
        <taxon>Pentapetalae</taxon>
        <taxon>asterids</taxon>
        <taxon>lamiids</taxon>
        <taxon>Lamiales</taxon>
        <taxon>Lamiaceae</taxon>
        <taxon>Nepetoideae</taxon>
        <taxon>Mentheae</taxon>
        <taxon>Salviinae</taxon>
        <taxon>Salvia</taxon>
        <taxon>Salvia subgen. Calosphace</taxon>
    </lineage>
</organism>